<accession>A0A5B9WCC9</accession>
<feature type="domain" description="DUF1559" evidence="7">
    <location>
        <begin position="328"/>
        <end position="454"/>
    </location>
</feature>
<dbReference type="InterPro" id="IPR036388">
    <property type="entry name" value="WH-like_DNA-bd_sf"/>
</dbReference>
<organism evidence="9 10">
    <name type="scientific">Aquisphaera giovannonii</name>
    <dbReference type="NCBI Taxonomy" id="406548"/>
    <lineage>
        <taxon>Bacteria</taxon>
        <taxon>Pseudomonadati</taxon>
        <taxon>Planctomycetota</taxon>
        <taxon>Planctomycetia</taxon>
        <taxon>Isosphaerales</taxon>
        <taxon>Isosphaeraceae</taxon>
        <taxon>Aquisphaera</taxon>
    </lineage>
</organism>
<dbReference type="InterPro" id="IPR013324">
    <property type="entry name" value="RNA_pol_sigma_r3/r4-like"/>
</dbReference>
<keyword evidence="3" id="KW-0731">Sigma factor</keyword>
<evidence type="ECO:0000313" key="9">
    <source>
        <dbReference type="EMBL" id="QEH37601.1"/>
    </source>
</evidence>
<dbReference type="KEGG" id="agv:OJF2_61920"/>
<evidence type="ECO:0000259" key="8">
    <source>
        <dbReference type="Pfam" id="PF08281"/>
    </source>
</evidence>
<keyword evidence="10" id="KW-1185">Reference proteome</keyword>
<dbReference type="SUPFAM" id="SSF88659">
    <property type="entry name" value="Sigma3 and sigma4 domains of RNA polymerase sigma factors"/>
    <property type="match status" value="1"/>
</dbReference>
<protein>
    <submittedName>
        <fullName evidence="9">ECF RNA polymerase sigma factor SigE</fullName>
    </submittedName>
</protein>
<dbReference type="GO" id="GO:0016987">
    <property type="term" value="F:sigma factor activity"/>
    <property type="evidence" value="ECO:0007669"/>
    <property type="project" value="UniProtKB-KW"/>
</dbReference>
<dbReference type="SUPFAM" id="SSF88946">
    <property type="entry name" value="Sigma2 domain of RNA polymerase sigma factors"/>
    <property type="match status" value="1"/>
</dbReference>
<evidence type="ECO:0000259" key="7">
    <source>
        <dbReference type="Pfam" id="PF07596"/>
    </source>
</evidence>
<dbReference type="RefSeq" id="WP_148597135.1">
    <property type="nucleotide sequence ID" value="NZ_CP042997.1"/>
</dbReference>
<dbReference type="GO" id="GO:0006352">
    <property type="term" value="P:DNA-templated transcription initiation"/>
    <property type="evidence" value="ECO:0007669"/>
    <property type="project" value="InterPro"/>
</dbReference>
<keyword evidence="2" id="KW-0805">Transcription regulation</keyword>
<dbReference type="NCBIfam" id="TIGR02937">
    <property type="entry name" value="sigma70-ECF"/>
    <property type="match status" value="1"/>
</dbReference>
<dbReference type="Gene3D" id="1.10.1740.10">
    <property type="match status" value="1"/>
</dbReference>
<dbReference type="InterPro" id="IPR013249">
    <property type="entry name" value="RNA_pol_sigma70_r4_t2"/>
</dbReference>
<dbReference type="AlphaFoldDB" id="A0A5B9WCC9"/>
<dbReference type="Pfam" id="PF04542">
    <property type="entry name" value="Sigma70_r2"/>
    <property type="match status" value="1"/>
</dbReference>
<evidence type="ECO:0000256" key="1">
    <source>
        <dbReference type="ARBA" id="ARBA00010641"/>
    </source>
</evidence>
<dbReference type="InterPro" id="IPR011453">
    <property type="entry name" value="DUF1559"/>
</dbReference>
<feature type="region of interest" description="Disordered" evidence="5">
    <location>
        <begin position="285"/>
        <end position="318"/>
    </location>
</feature>
<evidence type="ECO:0000256" key="5">
    <source>
        <dbReference type="SAM" id="MobiDB-lite"/>
    </source>
</evidence>
<dbReference type="CDD" id="cd06171">
    <property type="entry name" value="Sigma70_r4"/>
    <property type="match status" value="1"/>
</dbReference>
<dbReference type="Pfam" id="PF08281">
    <property type="entry name" value="Sigma70_r4_2"/>
    <property type="match status" value="1"/>
</dbReference>
<sequence>MSTGMAGGLEAIFAAGTLAGATDRELLERFAGKRDGEAERAFAALVARHGPMVHSVCRALLRNGHDAEEAFQATFLVLATKAGSLRTPDLLGPWLHGVAHRTARRLREKDSRRRRHEAEASMSAIQEDRSDRPAMGRDEIEALHEELDRLPEPYRVALILCDLQGLTHEEAGRRLNRATGTISARVSRAREKLRGRLARRGLALSAGAIASATSMSNASAMPPALALSTIDLAMHVTCDLAAGTVSESVLALSREISRRMLMTKMTLASAAILALGASAAGVSALARPTPPPTAAPKAEAPTPAQPKGTPGDEPPSEADLIVRGGAALKRIASAIHAYAEAHDMAFPPQAIDGADGKPLLSWRVAILPYLGAEGKALHAQFKLDEPWDGPHNKPLLEMMPAIFAPPGAGPSEKGLTCYQVLIGEEALFTRGKAVRFSDVYDGTVNTFMVVEAKSLVPWTKPEDLPYTRGKTPGLGGRFKAGFLAVTADGAIHLIRGTIPQQMMDALITRSSGEVVDITKAGEGVQIP</sequence>
<feature type="compositionally biased region" description="Low complexity" evidence="5">
    <location>
        <begin position="295"/>
        <end position="306"/>
    </location>
</feature>
<comment type="similarity">
    <text evidence="1">Belongs to the sigma-70 factor family. ECF subfamily.</text>
</comment>
<evidence type="ECO:0000256" key="3">
    <source>
        <dbReference type="ARBA" id="ARBA00023082"/>
    </source>
</evidence>
<evidence type="ECO:0000313" key="10">
    <source>
        <dbReference type="Proteomes" id="UP000324233"/>
    </source>
</evidence>
<evidence type="ECO:0000256" key="2">
    <source>
        <dbReference type="ARBA" id="ARBA00023015"/>
    </source>
</evidence>
<gene>
    <name evidence="9" type="primary">sigE_46</name>
    <name evidence="9" type="ORF">OJF2_61920</name>
</gene>
<feature type="region of interest" description="Disordered" evidence="5">
    <location>
        <begin position="105"/>
        <end position="133"/>
    </location>
</feature>
<dbReference type="InterPro" id="IPR007627">
    <property type="entry name" value="RNA_pol_sigma70_r2"/>
</dbReference>
<dbReference type="InterPro" id="IPR014284">
    <property type="entry name" value="RNA_pol_sigma-70_dom"/>
</dbReference>
<proteinExistence type="inferred from homology"/>
<dbReference type="Gene3D" id="1.10.10.10">
    <property type="entry name" value="Winged helix-like DNA-binding domain superfamily/Winged helix DNA-binding domain"/>
    <property type="match status" value="1"/>
</dbReference>
<dbReference type="Proteomes" id="UP000324233">
    <property type="component" value="Chromosome"/>
</dbReference>
<dbReference type="Pfam" id="PF07596">
    <property type="entry name" value="SBP_bac_10"/>
    <property type="match status" value="1"/>
</dbReference>
<dbReference type="PANTHER" id="PTHR43133">
    <property type="entry name" value="RNA POLYMERASE ECF-TYPE SIGMA FACTO"/>
    <property type="match status" value="1"/>
</dbReference>
<dbReference type="OrthoDB" id="285651at2"/>
<name>A0A5B9WCC9_9BACT</name>
<dbReference type="GO" id="GO:0003677">
    <property type="term" value="F:DNA binding"/>
    <property type="evidence" value="ECO:0007669"/>
    <property type="project" value="InterPro"/>
</dbReference>
<feature type="domain" description="RNA polymerase sigma factor 70 region 4 type 2" evidence="8">
    <location>
        <begin position="141"/>
        <end position="193"/>
    </location>
</feature>
<keyword evidence="4" id="KW-0804">Transcription</keyword>
<feature type="domain" description="RNA polymerase sigma-70 region 2" evidence="6">
    <location>
        <begin position="45"/>
        <end position="112"/>
    </location>
</feature>
<feature type="compositionally biased region" description="Basic and acidic residues" evidence="5">
    <location>
        <begin position="105"/>
        <end position="119"/>
    </location>
</feature>
<reference evidence="9 10" key="1">
    <citation type="submission" date="2019-08" db="EMBL/GenBank/DDBJ databases">
        <title>Deep-cultivation of Planctomycetes and their phenomic and genomic characterization uncovers novel biology.</title>
        <authorList>
            <person name="Wiegand S."/>
            <person name="Jogler M."/>
            <person name="Boedeker C."/>
            <person name="Pinto D."/>
            <person name="Vollmers J."/>
            <person name="Rivas-Marin E."/>
            <person name="Kohn T."/>
            <person name="Peeters S.H."/>
            <person name="Heuer A."/>
            <person name="Rast P."/>
            <person name="Oberbeckmann S."/>
            <person name="Bunk B."/>
            <person name="Jeske O."/>
            <person name="Meyerdierks A."/>
            <person name="Storesund J.E."/>
            <person name="Kallscheuer N."/>
            <person name="Luecker S."/>
            <person name="Lage O.M."/>
            <person name="Pohl T."/>
            <person name="Merkel B.J."/>
            <person name="Hornburger P."/>
            <person name="Mueller R.-W."/>
            <person name="Bruemmer F."/>
            <person name="Labrenz M."/>
            <person name="Spormann A.M."/>
            <person name="Op den Camp H."/>
            <person name="Overmann J."/>
            <person name="Amann R."/>
            <person name="Jetten M.S.M."/>
            <person name="Mascher T."/>
            <person name="Medema M.H."/>
            <person name="Devos D.P."/>
            <person name="Kaster A.-K."/>
            <person name="Ovreas L."/>
            <person name="Rohde M."/>
            <person name="Galperin M.Y."/>
            <person name="Jogler C."/>
        </authorList>
    </citation>
    <scope>NUCLEOTIDE SEQUENCE [LARGE SCALE GENOMIC DNA]</scope>
    <source>
        <strain evidence="9 10">OJF2</strain>
    </source>
</reference>
<dbReference type="PANTHER" id="PTHR43133:SF51">
    <property type="entry name" value="RNA POLYMERASE SIGMA FACTOR"/>
    <property type="match status" value="1"/>
</dbReference>
<evidence type="ECO:0000259" key="6">
    <source>
        <dbReference type="Pfam" id="PF04542"/>
    </source>
</evidence>
<evidence type="ECO:0000256" key="4">
    <source>
        <dbReference type="ARBA" id="ARBA00023163"/>
    </source>
</evidence>
<dbReference type="EMBL" id="CP042997">
    <property type="protein sequence ID" value="QEH37601.1"/>
    <property type="molecule type" value="Genomic_DNA"/>
</dbReference>
<dbReference type="InterPro" id="IPR013325">
    <property type="entry name" value="RNA_pol_sigma_r2"/>
</dbReference>
<dbReference type="InterPro" id="IPR039425">
    <property type="entry name" value="RNA_pol_sigma-70-like"/>
</dbReference>